<name>A0ABP9FK60_9SPHI</name>
<evidence type="ECO:0000259" key="3">
    <source>
        <dbReference type="PROSITE" id="PS50977"/>
    </source>
</evidence>
<dbReference type="InterPro" id="IPR050624">
    <property type="entry name" value="HTH-type_Tx_Regulator"/>
</dbReference>
<evidence type="ECO:0000256" key="1">
    <source>
        <dbReference type="ARBA" id="ARBA00023125"/>
    </source>
</evidence>
<dbReference type="Gene3D" id="1.10.10.60">
    <property type="entry name" value="Homeodomain-like"/>
    <property type="match status" value="1"/>
</dbReference>
<protein>
    <recommendedName>
        <fullName evidence="3">HTH tetR-type domain-containing protein</fullName>
    </recommendedName>
</protein>
<gene>
    <name evidence="4" type="ORF">GCM10023313_03690</name>
</gene>
<dbReference type="PROSITE" id="PS50977">
    <property type="entry name" value="HTH_TETR_2"/>
    <property type="match status" value="1"/>
</dbReference>
<dbReference type="RefSeq" id="WP_345329218.1">
    <property type="nucleotide sequence ID" value="NZ_BAABJI010000001.1"/>
</dbReference>
<dbReference type="PANTHER" id="PTHR43479:SF11">
    <property type="entry name" value="ACREF_ENVCD OPERON REPRESSOR-RELATED"/>
    <property type="match status" value="1"/>
</dbReference>
<dbReference type="Proteomes" id="UP001501436">
    <property type="component" value="Unassembled WGS sequence"/>
</dbReference>
<reference evidence="5" key="1">
    <citation type="journal article" date="2019" name="Int. J. Syst. Evol. Microbiol.">
        <title>The Global Catalogue of Microorganisms (GCM) 10K type strain sequencing project: providing services to taxonomists for standard genome sequencing and annotation.</title>
        <authorList>
            <consortium name="The Broad Institute Genomics Platform"/>
            <consortium name="The Broad Institute Genome Sequencing Center for Infectious Disease"/>
            <person name="Wu L."/>
            <person name="Ma J."/>
        </authorList>
    </citation>
    <scope>NUCLEOTIDE SEQUENCE [LARGE SCALE GENOMIC DNA]</scope>
    <source>
        <strain evidence="5">JCM 18283</strain>
    </source>
</reference>
<dbReference type="InterPro" id="IPR001647">
    <property type="entry name" value="HTH_TetR"/>
</dbReference>
<organism evidence="4 5">
    <name type="scientific">Mucilaginibacter defluvii</name>
    <dbReference type="NCBI Taxonomy" id="1196019"/>
    <lineage>
        <taxon>Bacteria</taxon>
        <taxon>Pseudomonadati</taxon>
        <taxon>Bacteroidota</taxon>
        <taxon>Sphingobacteriia</taxon>
        <taxon>Sphingobacteriales</taxon>
        <taxon>Sphingobacteriaceae</taxon>
        <taxon>Mucilaginibacter</taxon>
    </lineage>
</organism>
<sequence length="208" mass="24105">MNCFKITDLFKKKQETAGDGVREEIIAGAEIAFQKYGYLRVTMQDISKEAKKVRSTVYKYFGNKNEVLDAVAIKIMSAIIQDCLLVISKEHSFAINIEKYFSLKLEKIKELMVTYELLMADLKADPAVILTRSRIMLDDELAVMDGIIVWAMENKEIKPLNEEDRMFLAETLYTAFKSFEMDIILFERFPKYDEKLSWLAQMLHKGLS</sequence>
<keyword evidence="1 2" id="KW-0238">DNA-binding</keyword>
<evidence type="ECO:0000256" key="2">
    <source>
        <dbReference type="PROSITE-ProRule" id="PRU00335"/>
    </source>
</evidence>
<dbReference type="PANTHER" id="PTHR43479">
    <property type="entry name" value="ACREF/ENVCD OPERON REPRESSOR-RELATED"/>
    <property type="match status" value="1"/>
</dbReference>
<evidence type="ECO:0000313" key="5">
    <source>
        <dbReference type="Proteomes" id="UP001501436"/>
    </source>
</evidence>
<accession>A0ABP9FK60</accession>
<dbReference type="Gene3D" id="1.10.357.10">
    <property type="entry name" value="Tetracycline Repressor, domain 2"/>
    <property type="match status" value="1"/>
</dbReference>
<dbReference type="EMBL" id="BAABJI010000001">
    <property type="protein sequence ID" value="GAA4904370.1"/>
    <property type="molecule type" value="Genomic_DNA"/>
</dbReference>
<proteinExistence type="predicted"/>
<evidence type="ECO:0000313" key="4">
    <source>
        <dbReference type="EMBL" id="GAA4904370.1"/>
    </source>
</evidence>
<keyword evidence="5" id="KW-1185">Reference proteome</keyword>
<dbReference type="Pfam" id="PF00440">
    <property type="entry name" value="TetR_N"/>
    <property type="match status" value="1"/>
</dbReference>
<dbReference type="InterPro" id="IPR009057">
    <property type="entry name" value="Homeodomain-like_sf"/>
</dbReference>
<feature type="domain" description="HTH tetR-type" evidence="3">
    <location>
        <begin position="19"/>
        <end position="79"/>
    </location>
</feature>
<dbReference type="SUPFAM" id="SSF46689">
    <property type="entry name" value="Homeodomain-like"/>
    <property type="match status" value="1"/>
</dbReference>
<comment type="caution">
    <text evidence="4">The sequence shown here is derived from an EMBL/GenBank/DDBJ whole genome shotgun (WGS) entry which is preliminary data.</text>
</comment>
<feature type="DNA-binding region" description="H-T-H motif" evidence="2">
    <location>
        <begin position="42"/>
        <end position="61"/>
    </location>
</feature>